<evidence type="ECO:0000256" key="4">
    <source>
        <dbReference type="ARBA" id="ARBA00022857"/>
    </source>
</evidence>
<proteinExistence type="inferred from homology"/>
<dbReference type="CDD" id="cd17896">
    <property type="entry name" value="AGPR_2_N"/>
    <property type="match status" value="1"/>
</dbReference>
<comment type="subcellular location">
    <subcellularLocation>
        <location evidence="6">Cytoplasm</location>
    </subcellularLocation>
</comment>
<dbReference type="InterPro" id="IPR000534">
    <property type="entry name" value="Semialdehyde_DH_NAD-bd"/>
</dbReference>
<dbReference type="CDD" id="cd23935">
    <property type="entry name" value="AGPR_2_C"/>
    <property type="match status" value="1"/>
</dbReference>
<keyword evidence="9" id="KW-1185">Reference proteome</keyword>
<dbReference type="Gene3D" id="3.40.50.720">
    <property type="entry name" value="NAD(P)-binding Rossmann-like Domain"/>
    <property type="match status" value="1"/>
</dbReference>
<dbReference type="InterPro" id="IPR036291">
    <property type="entry name" value="NAD(P)-bd_dom_sf"/>
</dbReference>
<dbReference type="GO" id="GO:0051287">
    <property type="term" value="F:NAD binding"/>
    <property type="evidence" value="ECO:0007669"/>
    <property type="project" value="InterPro"/>
</dbReference>
<keyword evidence="3 6" id="KW-0028">Amino-acid biosynthesis</keyword>
<dbReference type="GO" id="GO:0006526">
    <property type="term" value="P:L-arginine biosynthetic process"/>
    <property type="evidence" value="ECO:0007669"/>
    <property type="project" value="UniProtKB-UniRule"/>
</dbReference>
<evidence type="ECO:0000256" key="2">
    <source>
        <dbReference type="ARBA" id="ARBA00022571"/>
    </source>
</evidence>
<dbReference type="InterPro" id="IPR050085">
    <property type="entry name" value="AGPR"/>
</dbReference>
<evidence type="ECO:0000256" key="1">
    <source>
        <dbReference type="ARBA" id="ARBA00022490"/>
    </source>
</evidence>
<evidence type="ECO:0000313" key="9">
    <source>
        <dbReference type="Proteomes" id="UP000223606"/>
    </source>
</evidence>
<dbReference type="Pfam" id="PF01118">
    <property type="entry name" value="Semialdhyde_dh"/>
    <property type="match status" value="1"/>
</dbReference>
<dbReference type="RefSeq" id="WP_099557592.1">
    <property type="nucleotide sequence ID" value="NZ_LT960614.1"/>
</dbReference>
<evidence type="ECO:0000259" key="7">
    <source>
        <dbReference type="SMART" id="SM00859"/>
    </source>
</evidence>
<dbReference type="PANTHER" id="PTHR32338">
    <property type="entry name" value="N-ACETYL-GAMMA-GLUTAMYL-PHOSPHATE REDUCTASE, CHLOROPLASTIC-RELATED-RELATED"/>
    <property type="match status" value="1"/>
</dbReference>
<dbReference type="EC" id="1.2.1.38" evidence="6"/>
<dbReference type="Pfam" id="PF22698">
    <property type="entry name" value="Semialdhyde_dhC_1"/>
    <property type="match status" value="1"/>
</dbReference>
<dbReference type="GO" id="GO:0005737">
    <property type="term" value="C:cytoplasm"/>
    <property type="evidence" value="ECO:0007669"/>
    <property type="project" value="UniProtKB-SubCell"/>
</dbReference>
<comment type="similarity">
    <text evidence="6">Belongs to the NAGSA dehydrogenase family. Type 2 subfamily.</text>
</comment>
<evidence type="ECO:0000256" key="5">
    <source>
        <dbReference type="ARBA" id="ARBA00023002"/>
    </source>
</evidence>
<feature type="domain" description="Semialdehyde dehydrogenase NAD-binding" evidence="7">
    <location>
        <begin position="3"/>
        <end position="104"/>
    </location>
</feature>
<dbReference type="Proteomes" id="UP000223606">
    <property type="component" value="Chromosome 1"/>
</dbReference>
<keyword evidence="1 6" id="KW-0963">Cytoplasm</keyword>
<name>A0A2C9DCI2_9HYPH</name>
<gene>
    <name evidence="6 8" type="primary">argC</name>
    <name evidence="8" type="ORF">HDIA_3774</name>
</gene>
<comment type="pathway">
    <text evidence="6">Amino-acid biosynthesis; L-arginine biosynthesis; N(2)-acetyl-L-ornithine from L-glutamate: step 3/4.</text>
</comment>
<keyword evidence="5 6" id="KW-0560">Oxidoreductase</keyword>
<dbReference type="GO" id="GO:0003942">
    <property type="term" value="F:N-acetyl-gamma-glutamyl-phosphate reductase activity"/>
    <property type="evidence" value="ECO:0007669"/>
    <property type="project" value="UniProtKB-UniRule"/>
</dbReference>
<protein>
    <recommendedName>
        <fullName evidence="6">N-acetyl-gamma-glutamyl-phosphate reductase</fullName>
        <shortName evidence="6">AGPR</shortName>
        <ecNumber evidence="6">1.2.1.38</ecNumber>
    </recommendedName>
    <alternativeName>
        <fullName evidence="6">N-acetyl-glutamate semialdehyde dehydrogenase</fullName>
        <shortName evidence="6">NAGSA dehydrogenase</shortName>
    </alternativeName>
</protein>
<comment type="function">
    <text evidence="6">Catalyzes the NADPH-dependent reduction of N-acetyl-5-glutamyl phosphate to yield N-acetyl-L-glutamate 5-semialdehyde.</text>
</comment>
<reference evidence="9" key="1">
    <citation type="submission" date="2017-09" db="EMBL/GenBank/DDBJ databases">
        <title>Genome sequence of Nannocystis excedens DSM 71.</title>
        <authorList>
            <person name="Blom J."/>
        </authorList>
    </citation>
    <scope>NUCLEOTIDE SEQUENCE [LARGE SCALE GENOMIC DNA]</scope>
    <source>
        <strain evidence="9">type strain: E19</strain>
    </source>
</reference>
<dbReference type="EMBL" id="LT960614">
    <property type="protein sequence ID" value="SON57315.1"/>
    <property type="molecule type" value="Genomic_DNA"/>
</dbReference>
<dbReference type="Gene3D" id="3.30.360.10">
    <property type="entry name" value="Dihydrodipicolinate Reductase, domain 2"/>
    <property type="match status" value="1"/>
</dbReference>
<keyword evidence="2 6" id="KW-0055">Arginine biosynthesis</keyword>
<dbReference type="UniPathway" id="UPA00068">
    <property type="reaction ID" value="UER00108"/>
</dbReference>
<comment type="catalytic activity">
    <reaction evidence="6">
        <text>N-acetyl-L-glutamate 5-semialdehyde + phosphate + NADP(+) = N-acetyl-L-glutamyl 5-phosphate + NADPH + H(+)</text>
        <dbReference type="Rhea" id="RHEA:21588"/>
        <dbReference type="ChEBI" id="CHEBI:15378"/>
        <dbReference type="ChEBI" id="CHEBI:29123"/>
        <dbReference type="ChEBI" id="CHEBI:43474"/>
        <dbReference type="ChEBI" id="CHEBI:57783"/>
        <dbReference type="ChEBI" id="CHEBI:57936"/>
        <dbReference type="ChEBI" id="CHEBI:58349"/>
        <dbReference type="EC" id="1.2.1.38"/>
    </reaction>
</comment>
<dbReference type="PANTHER" id="PTHR32338:SF10">
    <property type="entry name" value="N-ACETYL-GAMMA-GLUTAMYL-PHOSPHATE REDUCTASE, CHLOROPLASTIC-RELATED"/>
    <property type="match status" value="1"/>
</dbReference>
<dbReference type="AlphaFoldDB" id="A0A2C9DCI2"/>
<dbReference type="NCBIfam" id="TIGR01851">
    <property type="entry name" value="argC_other"/>
    <property type="match status" value="1"/>
</dbReference>
<dbReference type="OrthoDB" id="9801289at2"/>
<evidence type="ECO:0000256" key="6">
    <source>
        <dbReference type="HAMAP-Rule" id="MF_01110"/>
    </source>
</evidence>
<evidence type="ECO:0000313" key="8">
    <source>
        <dbReference type="EMBL" id="SON57315.1"/>
    </source>
</evidence>
<dbReference type="InterPro" id="IPR010136">
    <property type="entry name" value="AGPR_type-2"/>
</dbReference>
<sequence length="319" mass="34281">MHKIFIDGEAGTTGLQIRERLSSRSDITLLTIDASERKNPAARARLLNEADVAILCLPDDAARESVSMIENPDTRVIDASTAHRVSDGWEYGFAEMAPGHGETIAASKRVANPGCWPQGLIACVRPLVEASLLPADFPLTYNGISGYSGGGRQMIEDYENASDQVPFIPYGLRLNHKHLPEMKAYAKLEHDPLFQPSVGNFAQGMLTFIPLQLWNLPGHVASTDVHAVLQDRYAGETFVSVGPLSTADKVAGLDPRSLNGTNSMQIHVFGNDMREQVLLAVLYDNLGKGASGAAVQNLNLMIGADPATGLIGHRQSAAA</sequence>
<dbReference type="HAMAP" id="MF_01110">
    <property type="entry name" value="ArgC_type2"/>
    <property type="match status" value="1"/>
</dbReference>
<dbReference type="SUPFAM" id="SSF51735">
    <property type="entry name" value="NAD(P)-binding Rossmann-fold domains"/>
    <property type="match status" value="1"/>
</dbReference>
<feature type="active site" evidence="6">
    <location>
        <position position="115"/>
    </location>
</feature>
<dbReference type="SUPFAM" id="SSF55347">
    <property type="entry name" value="Glyceraldehyde-3-phosphate dehydrogenase-like, C-terminal domain"/>
    <property type="match status" value="1"/>
</dbReference>
<evidence type="ECO:0000256" key="3">
    <source>
        <dbReference type="ARBA" id="ARBA00022605"/>
    </source>
</evidence>
<keyword evidence="4 6" id="KW-0521">NADP</keyword>
<dbReference type="SMART" id="SM00859">
    <property type="entry name" value="Semialdhyde_dh"/>
    <property type="match status" value="1"/>
</dbReference>
<dbReference type="InterPro" id="IPR058924">
    <property type="entry name" value="AGPR_dimerisation_dom"/>
</dbReference>
<organism evidence="8 9">
    <name type="scientific">Hartmannibacter diazotrophicus</name>
    <dbReference type="NCBI Taxonomy" id="1482074"/>
    <lineage>
        <taxon>Bacteria</taxon>
        <taxon>Pseudomonadati</taxon>
        <taxon>Pseudomonadota</taxon>
        <taxon>Alphaproteobacteria</taxon>
        <taxon>Hyphomicrobiales</taxon>
        <taxon>Pleomorphomonadaceae</taxon>
        <taxon>Hartmannibacter</taxon>
    </lineage>
</organism>
<accession>A0A2C9DCI2</accession>
<dbReference type="KEGG" id="hdi:HDIA_3774"/>